<accession>A0A2I0I9G3</accession>
<reference evidence="2 3" key="1">
    <citation type="submission" date="2017-11" db="EMBL/GenBank/DDBJ databases">
        <title>De-novo sequencing of pomegranate (Punica granatum L.) genome.</title>
        <authorList>
            <person name="Akparov Z."/>
            <person name="Amiraslanov A."/>
            <person name="Hajiyeva S."/>
            <person name="Abbasov M."/>
            <person name="Kaur K."/>
            <person name="Hamwieh A."/>
            <person name="Solovyev V."/>
            <person name="Salamov A."/>
            <person name="Braich B."/>
            <person name="Kosarev P."/>
            <person name="Mahmoud A."/>
            <person name="Hajiyev E."/>
            <person name="Babayeva S."/>
            <person name="Izzatullayeva V."/>
            <person name="Mammadov A."/>
            <person name="Mammadov A."/>
            <person name="Sharifova S."/>
            <person name="Ojaghi J."/>
            <person name="Eynullazada K."/>
            <person name="Bayramov B."/>
            <person name="Abdulazimova A."/>
            <person name="Shahmuradov I."/>
        </authorList>
    </citation>
    <scope>NUCLEOTIDE SEQUENCE [LARGE SCALE GENOMIC DNA]</scope>
    <source>
        <strain evidence="3">cv. AG2017</strain>
        <tissue evidence="2">Leaf</tissue>
    </source>
</reference>
<evidence type="ECO:0000313" key="3">
    <source>
        <dbReference type="Proteomes" id="UP000233551"/>
    </source>
</evidence>
<comment type="caution">
    <text evidence="2">The sequence shown here is derived from an EMBL/GenBank/DDBJ whole genome shotgun (WGS) entry which is preliminary data.</text>
</comment>
<dbReference type="AlphaFoldDB" id="A0A2I0I9G3"/>
<gene>
    <name evidence="2" type="ORF">CRG98_038909</name>
</gene>
<protein>
    <submittedName>
        <fullName evidence="2">Uncharacterized protein</fullName>
    </submittedName>
</protein>
<dbReference type="EMBL" id="PGOL01003508">
    <property type="protein sequence ID" value="PKI40654.1"/>
    <property type="molecule type" value="Genomic_DNA"/>
</dbReference>
<organism evidence="2 3">
    <name type="scientific">Punica granatum</name>
    <name type="common">Pomegranate</name>
    <dbReference type="NCBI Taxonomy" id="22663"/>
    <lineage>
        <taxon>Eukaryota</taxon>
        <taxon>Viridiplantae</taxon>
        <taxon>Streptophyta</taxon>
        <taxon>Embryophyta</taxon>
        <taxon>Tracheophyta</taxon>
        <taxon>Spermatophyta</taxon>
        <taxon>Magnoliopsida</taxon>
        <taxon>eudicotyledons</taxon>
        <taxon>Gunneridae</taxon>
        <taxon>Pentapetalae</taxon>
        <taxon>rosids</taxon>
        <taxon>malvids</taxon>
        <taxon>Myrtales</taxon>
        <taxon>Lythraceae</taxon>
        <taxon>Punica</taxon>
    </lineage>
</organism>
<sequence>MEGRRGWDRQSTTLTPPLRSSVPIKDAGDLGGMVGVPDWRPQPRVDRGLRVGGPRSIQVWGQPIGDPDPSIEVVGTHGGRRRPWWRGWGCRLAAPTPNRPRTQSSVDSELGLPIGYPDPSFPFNFLYRTKIK</sequence>
<name>A0A2I0I9G3_PUNGR</name>
<evidence type="ECO:0000256" key="1">
    <source>
        <dbReference type="SAM" id="MobiDB-lite"/>
    </source>
</evidence>
<dbReference type="Proteomes" id="UP000233551">
    <property type="component" value="Unassembled WGS sequence"/>
</dbReference>
<evidence type="ECO:0000313" key="2">
    <source>
        <dbReference type="EMBL" id="PKI40654.1"/>
    </source>
</evidence>
<feature type="region of interest" description="Disordered" evidence="1">
    <location>
        <begin position="1"/>
        <end position="71"/>
    </location>
</feature>
<proteinExistence type="predicted"/>
<keyword evidence="3" id="KW-1185">Reference proteome</keyword>